<name>A0ABW7JVU8_9NOCA</name>
<protein>
    <recommendedName>
        <fullName evidence="4">DUF1963 domain-containing protein</fullName>
    </recommendedName>
</protein>
<evidence type="ECO:0000256" key="1">
    <source>
        <dbReference type="SAM" id="MobiDB-lite"/>
    </source>
</evidence>
<organism evidence="2 3">
    <name type="scientific">Antrihabitans spumae</name>
    <dbReference type="NCBI Taxonomy" id="3373370"/>
    <lineage>
        <taxon>Bacteria</taxon>
        <taxon>Bacillati</taxon>
        <taxon>Actinomycetota</taxon>
        <taxon>Actinomycetes</taxon>
        <taxon>Mycobacteriales</taxon>
        <taxon>Nocardiaceae</taxon>
        <taxon>Antrihabitans</taxon>
    </lineage>
</organism>
<gene>
    <name evidence="2" type="ORF">ACHIPZ_23180</name>
</gene>
<evidence type="ECO:0000313" key="2">
    <source>
        <dbReference type="EMBL" id="MFH5211090.1"/>
    </source>
</evidence>
<dbReference type="RefSeq" id="WP_395117273.1">
    <property type="nucleotide sequence ID" value="NZ_JBIMSO010000069.1"/>
</dbReference>
<feature type="region of interest" description="Disordered" evidence="1">
    <location>
        <begin position="15"/>
        <end position="43"/>
    </location>
</feature>
<comment type="caution">
    <text evidence="2">The sequence shown here is derived from an EMBL/GenBank/DDBJ whole genome shotgun (WGS) entry which is preliminary data.</text>
</comment>
<proteinExistence type="predicted"/>
<reference evidence="2 3" key="1">
    <citation type="submission" date="2024-10" db="EMBL/GenBank/DDBJ databases">
        <authorList>
            <person name="Riesco R."/>
        </authorList>
    </citation>
    <scope>NUCLEOTIDE SEQUENCE [LARGE SCALE GENOMIC DNA]</scope>
    <source>
        <strain evidence="2 3">NCIMB 15449</strain>
    </source>
</reference>
<dbReference type="Proteomes" id="UP001609175">
    <property type="component" value="Unassembled WGS sequence"/>
</dbReference>
<sequence length="260" mass="28498">MRAFDVLFGELGDLRSTPGGRSVDPAAEPTRAGWTGSHGTTIDADQWPRGPWTGLPMMHVITLLLPEEYRRKGPEFVAVSFFQGEGQFATQFPQPLRMPLARPHPQSTIFEDMIGGKFALIWLTQAEFDAGPSAPPAEARNAEQAAYDDEGANAWDHVEPLVEVWIRPRDWDVNVGIAPSESWTEDAYVDRFDSTDEAFAAGAEASYDLSHLGGTTNCVQAVPQELTPYYLELEEISGTNFGGGNCQIDLESGVFDWACG</sequence>
<accession>A0ABW7JVU8</accession>
<evidence type="ECO:0008006" key="4">
    <source>
        <dbReference type="Google" id="ProtNLM"/>
    </source>
</evidence>
<dbReference type="EMBL" id="JBIMSO010000069">
    <property type="protein sequence ID" value="MFH5211090.1"/>
    <property type="molecule type" value="Genomic_DNA"/>
</dbReference>
<evidence type="ECO:0000313" key="3">
    <source>
        <dbReference type="Proteomes" id="UP001609175"/>
    </source>
</evidence>